<feature type="transmembrane region" description="Helical" evidence="1">
    <location>
        <begin position="122"/>
        <end position="143"/>
    </location>
</feature>
<dbReference type="Proteomes" id="UP000779508">
    <property type="component" value="Unassembled WGS sequence"/>
</dbReference>
<keyword evidence="1" id="KW-1133">Transmembrane helix</keyword>
<name>A0ABS6FYB5_9FIRM</name>
<keyword evidence="3" id="KW-1185">Reference proteome</keyword>
<organism evidence="2 3">
    <name type="scientific">Alkaliphilus flagellatus</name>
    <dbReference type="NCBI Taxonomy" id="2841507"/>
    <lineage>
        <taxon>Bacteria</taxon>
        <taxon>Bacillati</taxon>
        <taxon>Bacillota</taxon>
        <taxon>Clostridia</taxon>
        <taxon>Peptostreptococcales</taxon>
        <taxon>Natronincolaceae</taxon>
        <taxon>Alkaliphilus</taxon>
    </lineage>
</organism>
<gene>
    <name evidence="2" type="ORF">KQI88_02210</name>
</gene>
<feature type="transmembrane region" description="Helical" evidence="1">
    <location>
        <begin position="85"/>
        <end position="107"/>
    </location>
</feature>
<feature type="transmembrane region" description="Helical" evidence="1">
    <location>
        <begin position="190"/>
        <end position="212"/>
    </location>
</feature>
<evidence type="ECO:0000313" key="2">
    <source>
        <dbReference type="EMBL" id="MBU5675230.1"/>
    </source>
</evidence>
<feature type="transmembrane region" description="Helical" evidence="1">
    <location>
        <begin position="150"/>
        <end position="170"/>
    </location>
</feature>
<dbReference type="RefSeq" id="WP_216414725.1">
    <property type="nucleotide sequence ID" value="NZ_JAHLQK010000001.1"/>
</dbReference>
<keyword evidence="1" id="KW-0812">Transmembrane</keyword>
<reference evidence="2 3" key="1">
    <citation type="submission" date="2021-06" db="EMBL/GenBank/DDBJ databases">
        <authorList>
            <person name="Sun Q."/>
            <person name="Li D."/>
        </authorList>
    </citation>
    <scope>NUCLEOTIDE SEQUENCE [LARGE SCALE GENOMIC DNA]</scope>
    <source>
        <strain evidence="2 3">MSJ-5</strain>
    </source>
</reference>
<dbReference type="Pfam" id="PF13346">
    <property type="entry name" value="ABC2_membrane_5"/>
    <property type="match status" value="1"/>
</dbReference>
<dbReference type="InterPro" id="IPR025699">
    <property type="entry name" value="ABC2_memb-like"/>
</dbReference>
<feature type="transmembrane region" description="Helical" evidence="1">
    <location>
        <begin position="15"/>
        <end position="33"/>
    </location>
</feature>
<sequence length="223" mass="25126">MINLIKKEFIIQKKYFLLLLGYSFFMLIAFSISSSDMAQSAYVAAAIGITYMFIQYSCSIDDQNKSEKILNSLPISRKKIVLSKYGAIMLFSMLSVIVVGLAGMLVLKLSFTYIRIIELENIVAILSIAWMLAAIYLPVYFKFGYIKAKVFNMIIFFIFFFGPMFAKNYLQKYIGSSSMESSLNFIASNGPIAIAGITLFTAMILVIVSAIISTKIYSNREFN</sequence>
<evidence type="ECO:0000256" key="1">
    <source>
        <dbReference type="SAM" id="Phobius"/>
    </source>
</evidence>
<evidence type="ECO:0000313" key="3">
    <source>
        <dbReference type="Proteomes" id="UP000779508"/>
    </source>
</evidence>
<protein>
    <submittedName>
        <fullName evidence="2">ABC-2 transporter permease</fullName>
    </submittedName>
</protein>
<feature type="transmembrane region" description="Helical" evidence="1">
    <location>
        <begin position="39"/>
        <end position="58"/>
    </location>
</feature>
<keyword evidence="1" id="KW-0472">Membrane</keyword>
<dbReference type="EMBL" id="JAHLQK010000001">
    <property type="protein sequence ID" value="MBU5675230.1"/>
    <property type="molecule type" value="Genomic_DNA"/>
</dbReference>
<dbReference type="PANTHER" id="PTHR41309">
    <property type="entry name" value="MEMBRANE PROTEIN-RELATED"/>
    <property type="match status" value="1"/>
</dbReference>
<proteinExistence type="predicted"/>
<comment type="caution">
    <text evidence="2">The sequence shown here is derived from an EMBL/GenBank/DDBJ whole genome shotgun (WGS) entry which is preliminary data.</text>
</comment>
<accession>A0ABS6FYB5</accession>
<dbReference type="PANTHER" id="PTHR41309:SF2">
    <property type="entry name" value="MEMBRANE PROTEIN"/>
    <property type="match status" value="1"/>
</dbReference>